<dbReference type="EMBL" id="PGTN01000062">
    <property type="protein sequence ID" value="PJF47206.1"/>
    <property type="molecule type" value="Genomic_DNA"/>
</dbReference>
<evidence type="ECO:0000313" key="7">
    <source>
        <dbReference type="Proteomes" id="UP000230790"/>
    </source>
</evidence>
<dbReference type="Proteomes" id="UP000230790">
    <property type="component" value="Unassembled WGS sequence"/>
</dbReference>
<dbReference type="GO" id="GO:0051304">
    <property type="term" value="P:chromosome separation"/>
    <property type="evidence" value="ECO:0007669"/>
    <property type="project" value="InterPro"/>
</dbReference>
<keyword evidence="1" id="KW-0963">Cytoplasm</keyword>
<dbReference type="InterPro" id="IPR005234">
    <property type="entry name" value="ScpB_csome_segregation"/>
</dbReference>
<organism evidence="6 7">
    <name type="scientific">Candidatus Thermofonsia Clade 3 bacterium</name>
    <dbReference type="NCBI Taxonomy" id="2364212"/>
    <lineage>
        <taxon>Bacteria</taxon>
        <taxon>Bacillati</taxon>
        <taxon>Chloroflexota</taxon>
        <taxon>Candidatus Thermofontia</taxon>
        <taxon>Candidatus Thermofonsia Clade 3</taxon>
    </lineage>
</organism>
<accession>A0A2M8QBN0</accession>
<keyword evidence="2" id="KW-0132">Cell division</keyword>
<comment type="caution">
    <text evidence="6">The sequence shown here is derived from an EMBL/GenBank/DDBJ whole genome shotgun (WGS) entry which is preliminary data.</text>
</comment>
<dbReference type="Pfam" id="PF04079">
    <property type="entry name" value="SMC_ScpB"/>
    <property type="match status" value="1"/>
</dbReference>
<keyword evidence="3" id="KW-0159">Chromosome partition</keyword>
<keyword evidence="4" id="KW-0131">Cell cycle</keyword>
<dbReference type="PIRSF" id="PIRSF019345">
    <property type="entry name" value="ScpB"/>
    <property type="match status" value="1"/>
</dbReference>
<reference evidence="6 7" key="1">
    <citation type="submission" date="2017-11" db="EMBL/GenBank/DDBJ databases">
        <title>Evolution of Phototrophy in the Chloroflexi Phylum Driven by Horizontal Gene Transfer.</title>
        <authorList>
            <person name="Ward L.M."/>
            <person name="Hemp J."/>
            <person name="Shih P.M."/>
            <person name="Mcglynn S.E."/>
            <person name="Fischer W."/>
        </authorList>
    </citation>
    <scope>NUCLEOTIDE SEQUENCE [LARGE SCALE GENOMIC DNA]</scope>
    <source>
        <strain evidence="6">JP3_7</strain>
    </source>
</reference>
<proteinExistence type="predicted"/>
<name>A0A2M8QBN0_9CHLR</name>
<dbReference type="NCBIfam" id="TIGR00281">
    <property type="entry name" value="SMC-Scp complex subunit ScpB"/>
    <property type="match status" value="1"/>
</dbReference>
<dbReference type="AlphaFoldDB" id="A0A2M8QBN0"/>
<feature type="compositionally biased region" description="Pro residues" evidence="5">
    <location>
        <begin position="216"/>
        <end position="225"/>
    </location>
</feature>
<evidence type="ECO:0000256" key="5">
    <source>
        <dbReference type="SAM" id="MobiDB-lite"/>
    </source>
</evidence>
<dbReference type="InterPro" id="IPR036390">
    <property type="entry name" value="WH_DNA-bd_sf"/>
</dbReference>
<sequence>METREPVTAVVSTATEADPAEVPLPLSLAAQLESLLYVASEPATLNALAATLDATPGEIEAALEELSAQYQARGIRLQRLGNRVRLVTAPEMGARIQKFLGLEEVNRLSQAALETLAIIAYNQPITKPQLEAIRGVNCDGVINTLLARNLVQELGRADTVGHPMRYGVSFDFLNHFGLRGVHELPAVERLDTLPLSRTEQEAAAGASTSDSEADPTTPPPLDADR</sequence>
<evidence type="ECO:0000256" key="3">
    <source>
        <dbReference type="ARBA" id="ARBA00022829"/>
    </source>
</evidence>
<dbReference type="SUPFAM" id="SSF46785">
    <property type="entry name" value="Winged helix' DNA-binding domain"/>
    <property type="match status" value="2"/>
</dbReference>
<evidence type="ECO:0000256" key="1">
    <source>
        <dbReference type="ARBA" id="ARBA00022490"/>
    </source>
</evidence>
<evidence type="ECO:0000313" key="6">
    <source>
        <dbReference type="EMBL" id="PJF47206.1"/>
    </source>
</evidence>
<protein>
    <submittedName>
        <fullName evidence="6">SMC-Scp complex subunit ScpB</fullName>
    </submittedName>
</protein>
<gene>
    <name evidence="6" type="primary">scpB</name>
    <name evidence="6" type="ORF">CUN48_09925</name>
</gene>
<dbReference type="PANTHER" id="PTHR34298">
    <property type="entry name" value="SEGREGATION AND CONDENSATION PROTEIN B"/>
    <property type="match status" value="1"/>
</dbReference>
<evidence type="ECO:0000256" key="2">
    <source>
        <dbReference type="ARBA" id="ARBA00022618"/>
    </source>
</evidence>
<dbReference type="GO" id="GO:0051301">
    <property type="term" value="P:cell division"/>
    <property type="evidence" value="ECO:0007669"/>
    <property type="project" value="UniProtKB-KW"/>
</dbReference>
<dbReference type="Gene3D" id="1.10.10.10">
    <property type="entry name" value="Winged helix-like DNA-binding domain superfamily/Winged helix DNA-binding domain"/>
    <property type="match status" value="2"/>
</dbReference>
<dbReference type="InterPro" id="IPR036388">
    <property type="entry name" value="WH-like_DNA-bd_sf"/>
</dbReference>
<dbReference type="PANTHER" id="PTHR34298:SF2">
    <property type="entry name" value="SEGREGATION AND CONDENSATION PROTEIN B"/>
    <property type="match status" value="1"/>
</dbReference>
<evidence type="ECO:0000256" key="4">
    <source>
        <dbReference type="ARBA" id="ARBA00023306"/>
    </source>
</evidence>
<feature type="region of interest" description="Disordered" evidence="5">
    <location>
        <begin position="196"/>
        <end position="225"/>
    </location>
</feature>